<evidence type="ECO:0000259" key="2">
    <source>
        <dbReference type="SMART" id="SM00014"/>
    </source>
</evidence>
<accession>A0ABU0GN01</accession>
<dbReference type="CDD" id="cd03392">
    <property type="entry name" value="PAP2_like_2"/>
    <property type="match status" value="1"/>
</dbReference>
<dbReference type="GO" id="GO:0050380">
    <property type="term" value="F:undecaprenyl-diphosphatase activity"/>
    <property type="evidence" value="ECO:0007669"/>
    <property type="project" value="UniProtKB-EC"/>
</dbReference>
<sequence length="234" mass="23864">MRDAGAPSRALLRAVLLGAAVALPVVALAVVVRGGSNDVVRFDESTVVAATDLTRASPALRTALVLWQDVLAPRWLNLVVVPLVCVWAWRRHGLGARAAWAGATVAAGWALQLAAKGLVQRARPVIEDAVAHAPGSSFPSGHAAGTTMAALALTVLAWPALRRRGRVTAVAVTTLAIVGAAADRVLLGVHYPSDVVAGTLLGVAVVGASYVGFRGRGTHDPDAAPVSAGRPEGA</sequence>
<keyword evidence="3" id="KW-0378">Hydrolase</keyword>
<comment type="caution">
    <text evidence="3">The sequence shown here is derived from an EMBL/GenBank/DDBJ whole genome shotgun (WGS) entry which is preliminary data.</text>
</comment>
<dbReference type="PANTHER" id="PTHR14969">
    <property type="entry name" value="SPHINGOSINE-1-PHOSPHATE PHOSPHOHYDROLASE"/>
    <property type="match status" value="1"/>
</dbReference>
<dbReference type="SMART" id="SM00014">
    <property type="entry name" value="acidPPc"/>
    <property type="match status" value="1"/>
</dbReference>
<dbReference type="InterPro" id="IPR000326">
    <property type="entry name" value="PAP2/HPO"/>
</dbReference>
<feature type="domain" description="Phosphatidic acid phosphatase type 2/haloperoxidase" evidence="2">
    <location>
        <begin position="94"/>
        <end position="210"/>
    </location>
</feature>
<evidence type="ECO:0000256" key="1">
    <source>
        <dbReference type="SAM" id="Phobius"/>
    </source>
</evidence>
<evidence type="ECO:0000313" key="4">
    <source>
        <dbReference type="Proteomes" id="UP001240250"/>
    </source>
</evidence>
<dbReference type="RefSeq" id="WP_082739653.1">
    <property type="nucleotide sequence ID" value="NZ_JAUSVM010000001.1"/>
</dbReference>
<keyword evidence="1" id="KW-0472">Membrane</keyword>
<protein>
    <submittedName>
        <fullName evidence="3">Undecaprenyl-diphosphatase</fullName>
        <ecNumber evidence="3">3.6.1.27</ecNumber>
    </submittedName>
</protein>
<dbReference type="EC" id="3.6.1.27" evidence="3"/>
<keyword evidence="4" id="KW-1185">Reference proteome</keyword>
<dbReference type="EMBL" id="JAUSVM010000001">
    <property type="protein sequence ID" value="MDQ0426703.1"/>
    <property type="molecule type" value="Genomic_DNA"/>
</dbReference>
<dbReference type="SUPFAM" id="SSF48317">
    <property type="entry name" value="Acid phosphatase/Vanadium-dependent haloperoxidase"/>
    <property type="match status" value="1"/>
</dbReference>
<organism evidence="3 4">
    <name type="scientific">Cellulomonas iranensis</name>
    <dbReference type="NCBI Taxonomy" id="76862"/>
    <lineage>
        <taxon>Bacteria</taxon>
        <taxon>Bacillati</taxon>
        <taxon>Actinomycetota</taxon>
        <taxon>Actinomycetes</taxon>
        <taxon>Micrococcales</taxon>
        <taxon>Cellulomonadaceae</taxon>
        <taxon>Cellulomonas</taxon>
    </lineage>
</organism>
<dbReference type="PANTHER" id="PTHR14969:SF13">
    <property type="entry name" value="AT30094P"/>
    <property type="match status" value="1"/>
</dbReference>
<proteinExistence type="predicted"/>
<dbReference type="Gene3D" id="1.20.144.10">
    <property type="entry name" value="Phosphatidic acid phosphatase type 2/haloperoxidase"/>
    <property type="match status" value="1"/>
</dbReference>
<feature type="transmembrane region" description="Helical" evidence="1">
    <location>
        <begin position="143"/>
        <end position="161"/>
    </location>
</feature>
<feature type="transmembrane region" description="Helical" evidence="1">
    <location>
        <begin position="195"/>
        <end position="213"/>
    </location>
</feature>
<dbReference type="Proteomes" id="UP001240250">
    <property type="component" value="Unassembled WGS sequence"/>
</dbReference>
<evidence type="ECO:0000313" key="3">
    <source>
        <dbReference type="EMBL" id="MDQ0426703.1"/>
    </source>
</evidence>
<reference evidence="3 4" key="1">
    <citation type="submission" date="2023-07" db="EMBL/GenBank/DDBJ databases">
        <title>Sequencing the genomes of 1000 actinobacteria strains.</title>
        <authorList>
            <person name="Klenk H.-P."/>
        </authorList>
    </citation>
    <scope>NUCLEOTIDE SEQUENCE [LARGE SCALE GENOMIC DNA]</scope>
    <source>
        <strain evidence="3 4">DSM 14785</strain>
    </source>
</reference>
<dbReference type="Pfam" id="PF01569">
    <property type="entry name" value="PAP2"/>
    <property type="match status" value="1"/>
</dbReference>
<feature type="transmembrane region" description="Helical" evidence="1">
    <location>
        <begin position="168"/>
        <end position="189"/>
    </location>
</feature>
<feature type="transmembrane region" description="Helical" evidence="1">
    <location>
        <begin position="98"/>
        <end position="115"/>
    </location>
</feature>
<keyword evidence="1" id="KW-1133">Transmembrane helix</keyword>
<dbReference type="InterPro" id="IPR036938">
    <property type="entry name" value="PAP2/HPO_sf"/>
</dbReference>
<gene>
    <name evidence="3" type="ORF">JO380_003084</name>
</gene>
<name>A0ABU0GN01_9CELL</name>
<keyword evidence="1" id="KW-0812">Transmembrane</keyword>